<evidence type="ECO:0000313" key="3">
    <source>
        <dbReference type="Proteomes" id="UP001458880"/>
    </source>
</evidence>
<dbReference type="EMBL" id="JASPKY010000390">
    <property type="protein sequence ID" value="KAK9702514.1"/>
    <property type="molecule type" value="Genomic_DNA"/>
</dbReference>
<reference evidence="2 3" key="1">
    <citation type="journal article" date="2024" name="BMC Genomics">
        <title>De novo assembly and annotation of Popillia japonica's genome with initial clues to its potential as an invasive pest.</title>
        <authorList>
            <person name="Cucini C."/>
            <person name="Boschi S."/>
            <person name="Funari R."/>
            <person name="Cardaioli E."/>
            <person name="Iannotti N."/>
            <person name="Marturano G."/>
            <person name="Paoli F."/>
            <person name="Bruttini M."/>
            <person name="Carapelli A."/>
            <person name="Frati F."/>
            <person name="Nardi F."/>
        </authorList>
    </citation>
    <scope>NUCLEOTIDE SEQUENCE [LARGE SCALE GENOMIC DNA]</scope>
    <source>
        <strain evidence="2">DMR45628</strain>
    </source>
</reference>
<organism evidence="2 3">
    <name type="scientific">Popillia japonica</name>
    <name type="common">Japanese beetle</name>
    <dbReference type="NCBI Taxonomy" id="7064"/>
    <lineage>
        <taxon>Eukaryota</taxon>
        <taxon>Metazoa</taxon>
        <taxon>Ecdysozoa</taxon>
        <taxon>Arthropoda</taxon>
        <taxon>Hexapoda</taxon>
        <taxon>Insecta</taxon>
        <taxon>Pterygota</taxon>
        <taxon>Neoptera</taxon>
        <taxon>Endopterygota</taxon>
        <taxon>Coleoptera</taxon>
        <taxon>Polyphaga</taxon>
        <taxon>Scarabaeiformia</taxon>
        <taxon>Scarabaeidae</taxon>
        <taxon>Rutelinae</taxon>
        <taxon>Popillia</taxon>
    </lineage>
</organism>
<accession>A0AAW1JGC6</accession>
<dbReference type="AlphaFoldDB" id="A0AAW1JGC6"/>
<proteinExistence type="predicted"/>
<keyword evidence="3" id="KW-1185">Reference proteome</keyword>
<evidence type="ECO:0000256" key="1">
    <source>
        <dbReference type="SAM" id="MobiDB-lite"/>
    </source>
</evidence>
<feature type="region of interest" description="Disordered" evidence="1">
    <location>
        <begin position="61"/>
        <end position="92"/>
    </location>
</feature>
<protein>
    <submittedName>
        <fullName evidence="2">Uncharacterized protein</fullName>
    </submittedName>
</protein>
<sequence>MCWRVCRVEKISLLNISRWTSKRNLMTGLIRECNKESEVALDGSEWRPYYRTQRASFVALEKEKKKPATEEGTSGGTGLSGDPTIAPRGPAL</sequence>
<gene>
    <name evidence="2" type="ORF">QE152_g29900</name>
</gene>
<name>A0AAW1JGC6_POPJA</name>
<dbReference type="Proteomes" id="UP001458880">
    <property type="component" value="Unassembled WGS sequence"/>
</dbReference>
<comment type="caution">
    <text evidence="2">The sequence shown here is derived from an EMBL/GenBank/DDBJ whole genome shotgun (WGS) entry which is preliminary data.</text>
</comment>
<evidence type="ECO:0000313" key="2">
    <source>
        <dbReference type="EMBL" id="KAK9702514.1"/>
    </source>
</evidence>